<reference evidence="1" key="3">
    <citation type="submission" date="2023-05" db="EMBL/GenBank/DDBJ databases">
        <authorList>
            <person name="Smith C.H."/>
        </authorList>
    </citation>
    <scope>NUCLEOTIDE SEQUENCE</scope>
    <source>
        <strain evidence="1">CHS0354</strain>
        <tissue evidence="1">Mantle</tissue>
    </source>
</reference>
<keyword evidence="2" id="KW-1185">Reference proteome</keyword>
<organism evidence="1 2">
    <name type="scientific">Potamilus streckersoni</name>
    <dbReference type="NCBI Taxonomy" id="2493646"/>
    <lineage>
        <taxon>Eukaryota</taxon>
        <taxon>Metazoa</taxon>
        <taxon>Spiralia</taxon>
        <taxon>Lophotrochozoa</taxon>
        <taxon>Mollusca</taxon>
        <taxon>Bivalvia</taxon>
        <taxon>Autobranchia</taxon>
        <taxon>Heteroconchia</taxon>
        <taxon>Palaeoheterodonta</taxon>
        <taxon>Unionida</taxon>
        <taxon>Unionoidea</taxon>
        <taxon>Unionidae</taxon>
        <taxon>Ambleminae</taxon>
        <taxon>Lampsilini</taxon>
        <taxon>Potamilus</taxon>
    </lineage>
</organism>
<sequence length="70" mass="8332">MYFSQRKKKGCSLTEKELQDAMESKLALAFRPDCYYIMDELPRIGSRNKIWDAKLRQMAEVTWRTKIVTI</sequence>
<reference evidence="1" key="2">
    <citation type="journal article" date="2021" name="Genome Biol. Evol.">
        <title>Developing a high-quality reference genome for a parasitic bivalve with doubly uniparental inheritance (Bivalvia: Unionida).</title>
        <authorList>
            <person name="Smith C.H."/>
        </authorList>
    </citation>
    <scope>NUCLEOTIDE SEQUENCE</scope>
    <source>
        <strain evidence="1">CHS0354</strain>
        <tissue evidence="1">Mantle</tissue>
    </source>
</reference>
<reference evidence="1" key="1">
    <citation type="journal article" date="2021" name="Genome Biol. Evol.">
        <title>A High-Quality Reference Genome for a Parasitic Bivalve with Doubly Uniparental Inheritance (Bivalvia: Unionida).</title>
        <authorList>
            <person name="Smith C.H."/>
        </authorList>
    </citation>
    <scope>NUCLEOTIDE SEQUENCE</scope>
    <source>
        <strain evidence="1">CHS0354</strain>
    </source>
</reference>
<comment type="caution">
    <text evidence="1">The sequence shown here is derived from an EMBL/GenBank/DDBJ whole genome shotgun (WGS) entry which is preliminary data.</text>
</comment>
<name>A0AAE0W8U5_9BIVA</name>
<dbReference type="Proteomes" id="UP001195483">
    <property type="component" value="Unassembled WGS sequence"/>
</dbReference>
<evidence type="ECO:0000313" key="2">
    <source>
        <dbReference type="Proteomes" id="UP001195483"/>
    </source>
</evidence>
<protein>
    <submittedName>
        <fullName evidence="1">Uncharacterized protein</fullName>
    </submittedName>
</protein>
<dbReference type="EMBL" id="JAEAOA010002343">
    <property type="protein sequence ID" value="KAK3605369.1"/>
    <property type="molecule type" value="Genomic_DNA"/>
</dbReference>
<proteinExistence type="predicted"/>
<gene>
    <name evidence="1" type="ORF">CHS0354_040959</name>
</gene>
<dbReference type="AlphaFoldDB" id="A0AAE0W8U5"/>
<evidence type="ECO:0000313" key="1">
    <source>
        <dbReference type="EMBL" id="KAK3605369.1"/>
    </source>
</evidence>
<accession>A0AAE0W8U5</accession>